<feature type="region of interest" description="Disordered" evidence="1">
    <location>
        <begin position="347"/>
        <end position="366"/>
    </location>
</feature>
<dbReference type="Proteomes" id="UP000199013">
    <property type="component" value="Unassembled WGS sequence"/>
</dbReference>
<dbReference type="PANTHER" id="PTHR33371">
    <property type="entry name" value="INTERMEMBRANE PHOSPHOLIPID TRANSPORT SYSTEM BINDING PROTEIN MLAD-RELATED"/>
    <property type="match status" value="1"/>
</dbReference>
<keyword evidence="3" id="KW-1185">Reference proteome</keyword>
<evidence type="ECO:0000256" key="1">
    <source>
        <dbReference type="SAM" id="MobiDB-lite"/>
    </source>
</evidence>
<dbReference type="InterPro" id="IPR052336">
    <property type="entry name" value="MlaD_Phospholipid_Transporter"/>
</dbReference>
<gene>
    <name evidence="2" type="ORF">FDG2_3174</name>
</gene>
<organism evidence="2 3">
    <name type="scientific">Candidatus Protofrankia californiensis</name>
    <dbReference type="NCBI Taxonomy" id="1839754"/>
    <lineage>
        <taxon>Bacteria</taxon>
        <taxon>Bacillati</taxon>
        <taxon>Actinomycetota</taxon>
        <taxon>Actinomycetes</taxon>
        <taxon>Frankiales</taxon>
        <taxon>Frankiaceae</taxon>
        <taxon>Protofrankia</taxon>
    </lineage>
</organism>
<dbReference type="PANTHER" id="PTHR33371:SF4">
    <property type="entry name" value="INTERMEMBRANE PHOSPHOLIPID TRANSPORT SYSTEM BINDING PROTEIN MLAD"/>
    <property type="match status" value="1"/>
</dbReference>
<name>A0A1C3NZ25_9ACTN</name>
<dbReference type="EMBL" id="FLUV01001339">
    <property type="protein sequence ID" value="SBW22817.1"/>
    <property type="molecule type" value="Genomic_DNA"/>
</dbReference>
<evidence type="ECO:0000313" key="3">
    <source>
        <dbReference type="Proteomes" id="UP000199013"/>
    </source>
</evidence>
<reference evidence="3" key="1">
    <citation type="submission" date="2016-02" db="EMBL/GenBank/DDBJ databases">
        <authorList>
            <person name="Wibberg D."/>
        </authorList>
    </citation>
    <scope>NUCLEOTIDE SEQUENCE [LARGE SCALE GENOMIC DNA]</scope>
</reference>
<dbReference type="SUPFAM" id="SSF58104">
    <property type="entry name" value="Methyl-accepting chemotaxis protein (MCP) signaling domain"/>
    <property type="match status" value="1"/>
</dbReference>
<accession>A0A1C3NZ25</accession>
<protein>
    <submittedName>
        <fullName evidence="2">ABC-type transport system involved in resistance to organic solvents, periplasmic component</fullName>
    </submittedName>
</protein>
<evidence type="ECO:0000313" key="2">
    <source>
        <dbReference type="EMBL" id="SBW22817.1"/>
    </source>
</evidence>
<feature type="compositionally biased region" description="Pro residues" evidence="1">
    <location>
        <begin position="354"/>
        <end position="366"/>
    </location>
</feature>
<dbReference type="AlphaFoldDB" id="A0A1C3NZ25"/>
<sequence>MAGVKAGKVDTLSVDGDEADIVMQLHSAFPLHRGAVVQVREKTLVNETFLEIEDGSGPVLPSGAQLPRDAGKPATELDDVLASLDEDTRESLASGVRSLGTSTDGGKQSISQALQGLGDLGREGRTALDALAAQSKDLEQVTGSTATLLAALNTRQGQIGQLVEDANLLAQSTSDNRGPVEEIVRKLPGLLDTTRNATTGLRNVSAALSPVATNLDAAAPDLSAALTELPQTSADLRGLLPSLDGVLTAAPDTLTRVPAVADDLNALIPSLRVDLSDLNPMLGYLQPYGHDIAAFFTNWAQAAATGDVNGRMLRIFVAVNEQSVKGLPLNTNIGPLNKFNPYPLPGSGVNPGPASNPYPRVMPEPR</sequence>
<proteinExistence type="predicted"/>